<evidence type="ECO:0000313" key="3">
    <source>
        <dbReference type="Proteomes" id="UP000030671"/>
    </source>
</evidence>
<dbReference type="InParanoid" id="W4JR04"/>
<reference evidence="2 3" key="1">
    <citation type="journal article" date="2012" name="New Phytol.">
        <title>Insight into trade-off between wood decay and parasitism from the genome of a fungal forest pathogen.</title>
        <authorList>
            <person name="Olson A."/>
            <person name="Aerts A."/>
            <person name="Asiegbu F."/>
            <person name="Belbahri L."/>
            <person name="Bouzid O."/>
            <person name="Broberg A."/>
            <person name="Canback B."/>
            <person name="Coutinho P.M."/>
            <person name="Cullen D."/>
            <person name="Dalman K."/>
            <person name="Deflorio G."/>
            <person name="van Diepen L.T."/>
            <person name="Dunand C."/>
            <person name="Duplessis S."/>
            <person name="Durling M."/>
            <person name="Gonthier P."/>
            <person name="Grimwood J."/>
            <person name="Fossdal C.G."/>
            <person name="Hansson D."/>
            <person name="Henrissat B."/>
            <person name="Hietala A."/>
            <person name="Himmelstrand K."/>
            <person name="Hoffmeister D."/>
            <person name="Hogberg N."/>
            <person name="James T.Y."/>
            <person name="Karlsson M."/>
            <person name="Kohler A."/>
            <person name="Kues U."/>
            <person name="Lee Y.H."/>
            <person name="Lin Y.C."/>
            <person name="Lind M."/>
            <person name="Lindquist E."/>
            <person name="Lombard V."/>
            <person name="Lucas S."/>
            <person name="Lunden K."/>
            <person name="Morin E."/>
            <person name="Murat C."/>
            <person name="Park J."/>
            <person name="Raffaello T."/>
            <person name="Rouze P."/>
            <person name="Salamov A."/>
            <person name="Schmutz J."/>
            <person name="Solheim H."/>
            <person name="Stahlberg J."/>
            <person name="Velez H."/>
            <person name="de Vries R.P."/>
            <person name="Wiebenga A."/>
            <person name="Woodward S."/>
            <person name="Yakovlev I."/>
            <person name="Garbelotto M."/>
            <person name="Martin F."/>
            <person name="Grigoriev I.V."/>
            <person name="Stenlid J."/>
        </authorList>
    </citation>
    <scope>NUCLEOTIDE SEQUENCE [LARGE SCALE GENOMIC DNA]</scope>
    <source>
        <strain evidence="2 3">TC 32-1</strain>
    </source>
</reference>
<accession>W4JR04</accession>
<organism evidence="2 3">
    <name type="scientific">Heterobasidion irregulare (strain TC 32-1)</name>
    <dbReference type="NCBI Taxonomy" id="747525"/>
    <lineage>
        <taxon>Eukaryota</taxon>
        <taxon>Fungi</taxon>
        <taxon>Dikarya</taxon>
        <taxon>Basidiomycota</taxon>
        <taxon>Agaricomycotina</taxon>
        <taxon>Agaricomycetes</taxon>
        <taxon>Russulales</taxon>
        <taxon>Bondarzewiaceae</taxon>
        <taxon>Heterobasidion</taxon>
        <taxon>Heterobasidion annosum species complex</taxon>
    </lineage>
</organism>
<dbReference type="RefSeq" id="XP_009552926.1">
    <property type="nucleotide sequence ID" value="XM_009554631.1"/>
</dbReference>
<dbReference type="HOGENOM" id="CLU_959960_0_0_1"/>
<evidence type="ECO:0000313" key="2">
    <source>
        <dbReference type="EMBL" id="ETW75520.1"/>
    </source>
</evidence>
<name>W4JR04_HETIT</name>
<dbReference type="OrthoDB" id="3061698at2759"/>
<gene>
    <name evidence="2" type="ORF">HETIRDRAFT_164354</name>
</gene>
<dbReference type="STRING" id="747525.W4JR04"/>
<feature type="region of interest" description="Disordered" evidence="1">
    <location>
        <begin position="184"/>
        <end position="290"/>
    </location>
</feature>
<dbReference type="AlphaFoldDB" id="W4JR04"/>
<dbReference type="KEGG" id="hir:HETIRDRAFT_164354"/>
<proteinExistence type="predicted"/>
<protein>
    <submittedName>
        <fullName evidence="2">Uncharacterized protein</fullName>
    </submittedName>
</protein>
<keyword evidence="3" id="KW-1185">Reference proteome</keyword>
<dbReference type="Proteomes" id="UP000030671">
    <property type="component" value="Unassembled WGS sequence"/>
</dbReference>
<dbReference type="GeneID" id="20667912"/>
<feature type="compositionally biased region" description="Polar residues" evidence="1">
    <location>
        <begin position="270"/>
        <end position="284"/>
    </location>
</feature>
<sequence length="290" mass="31627">MPKFSKLVNPCNPLRRILRDAVKSMDGLRSMAVVGKLRRVDSRLSITTRPFETSIPRSPGTRSRRSYCMALLNEVDDTVIVTALDSLPFCCHADLITMNRSQLVDVAQVFNLYLPAALQIDLDPSQPDDYIRNTIEILVGLRLGQNKERNTPSPTPPAVPSRASYISVGTPLHPVVEEDEGFASMRARRRTSSEPRLSLAPAPVPRLIITEPDSPTPKRAPRSKSAMVLGSTCGSEESHSPGGIPHQPDSLLNAIPSRARYRPKVHEPVSASTPSIRAASQPSVTVDVGS</sequence>
<dbReference type="EMBL" id="KI925466">
    <property type="protein sequence ID" value="ETW75520.1"/>
    <property type="molecule type" value="Genomic_DNA"/>
</dbReference>
<evidence type="ECO:0000256" key="1">
    <source>
        <dbReference type="SAM" id="MobiDB-lite"/>
    </source>
</evidence>
<dbReference type="eggNOG" id="ENOG502T0AC">
    <property type="taxonomic scope" value="Eukaryota"/>
</dbReference>